<feature type="signal peptide" evidence="1">
    <location>
        <begin position="1"/>
        <end position="15"/>
    </location>
</feature>
<dbReference type="AlphaFoldDB" id="A0A087UYV0"/>
<keyword evidence="3" id="KW-1185">Reference proteome</keyword>
<name>A0A087UYV0_STEMI</name>
<evidence type="ECO:0000313" key="2">
    <source>
        <dbReference type="EMBL" id="KFM82539.1"/>
    </source>
</evidence>
<accession>A0A087UYV0</accession>
<evidence type="ECO:0000256" key="1">
    <source>
        <dbReference type="SAM" id="SignalP"/>
    </source>
</evidence>
<gene>
    <name evidence="2" type="ORF">X975_06776</name>
</gene>
<sequence length="35" mass="4169">MFAVLYLCILAIHWCAKIKDEIEKLAYQLNEEAER</sequence>
<keyword evidence="1" id="KW-0732">Signal</keyword>
<dbReference type="Proteomes" id="UP000054359">
    <property type="component" value="Unassembled WGS sequence"/>
</dbReference>
<dbReference type="EMBL" id="KK122336">
    <property type="protein sequence ID" value="KFM82539.1"/>
    <property type="molecule type" value="Genomic_DNA"/>
</dbReference>
<proteinExistence type="predicted"/>
<organism evidence="2 3">
    <name type="scientific">Stegodyphus mimosarum</name>
    <name type="common">African social velvet spider</name>
    <dbReference type="NCBI Taxonomy" id="407821"/>
    <lineage>
        <taxon>Eukaryota</taxon>
        <taxon>Metazoa</taxon>
        <taxon>Ecdysozoa</taxon>
        <taxon>Arthropoda</taxon>
        <taxon>Chelicerata</taxon>
        <taxon>Arachnida</taxon>
        <taxon>Araneae</taxon>
        <taxon>Araneomorphae</taxon>
        <taxon>Entelegynae</taxon>
        <taxon>Eresoidea</taxon>
        <taxon>Eresidae</taxon>
        <taxon>Stegodyphus</taxon>
    </lineage>
</organism>
<protein>
    <submittedName>
        <fullName evidence="2">Uncharacterized protein</fullName>
    </submittedName>
</protein>
<feature type="non-terminal residue" evidence="2">
    <location>
        <position position="35"/>
    </location>
</feature>
<feature type="chain" id="PRO_5012045511" evidence="1">
    <location>
        <begin position="16"/>
        <end position="35"/>
    </location>
</feature>
<evidence type="ECO:0000313" key="3">
    <source>
        <dbReference type="Proteomes" id="UP000054359"/>
    </source>
</evidence>
<reference evidence="2 3" key="1">
    <citation type="submission" date="2013-11" db="EMBL/GenBank/DDBJ databases">
        <title>Genome sequencing of Stegodyphus mimosarum.</title>
        <authorList>
            <person name="Bechsgaard J."/>
        </authorList>
    </citation>
    <scope>NUCLEOTIDE SEQUENCE [LARGE SCALE GENOMIC DNA]</scope>
</reference>